<dbReference type="AlphaFoldDB" id="W9YL24"/>
<evidence type="ECO:0000256" key="1">
    <source>
        <dbReference type="ARBA" id="ARBA00004141"/>
    </source>
</evidence>
<gene>
    <name evidence="7" type="ORF">A1O3_02993</name>
</gene>
<feature type="transmembrane region" description="Helical" evidence="5">
    <location>
        <begin position="370"/>
        <end position="391"/>
    </location>
</feature>
<protein>
    <recommendedName>
        <fullName evidence="6">Major facilitator superfamily (MFS) profile domain-containing protein</fullName>
    </recommendedName>
</protein>
<feature type="transmembrane region" description="Helical" evidence="5">
    <location>
        <begin position="467"/>
        <end position="489"/>
    </location>
</feature>
<organism evidence="7 8">
    <name type="scientific">Capronia epimyces CBS 606.96</name>
    <dbReference type="NCBI Taxonomy" id="1182542"/>
    <lineage>
        <taxon>Eukaryota</taxon>
        <taxon>Fungi</taxon>
        <taxon>Dikarya</taxon>
        <taxon>Ascomycota</taxon>
        <taxon>Pezizomycotina</taxon>
        <taxon>Eurotiomycetes</taxon>
        <taxon>Chaetothyriomycetidae</taxon>
        <taxon>Chaetothyriales</taxon>
        <taxon>Herpotrichiellaceae</taxon>
        <taxon>Capronia</taxon>
    </lineage>
</organism>
<feature type="transmembrane region" description="Helical" evidence="5">
    <location>
        <begin position="57"/>
        <end position="77"/>
    </location>
</feature>
<feature type="transmembrane region" description="Helical" evidence="5">
    <location>
        <begin position="428"/>
        <end position="447"/>
    </location>
</feature>
<accession>W9YL24</accession>
<sequence>MSTIDREEEVTRGEKTDVEFVAVDKSVSSGDHQDGQVADVDLQPVGLLNLSGIKSTWNAKSLAVAWGGALALSFVVAYDNNTFSSFAPYATSDFTDLSLLGLIGTIQGVISAVMQQPLGKLADVYGRFELFTACIVIVTVGQVMLTASTNINVYAAAQIFFVVGLLGLTLMLQFLAGDSSDLKNRLIISAIPIIPVAVTSWTAAPIVTAILNDTTWRWGFGIFAILFPVFSVPLLGTLWWHQRKSTKARKANGTYTPFNHWLIFQQLDPIGFIWFTGGLTLVLLPLSLASSNSSWKSAHIIIMLVIGGVSLIVFGLWEWRFAKWPLLPLALFKDRTITFGGLSNLMAYLGMYTFQSYLFAYLVVDSNLSVAAATNVLVVQPFVATFGMIGSGLILKYWGRPKWVIVAGFCVNVLGMGLTLRYRDASVHIAPLIVGQGLFGLGQGMVYTIQTAMQASVPETSMAQVTALYTTLGAVGDAFGAAISGSVWINVLPQKLLENLPAALLPQLADIEGSVGLCLSFAWGTPERVAINTSYDQTMRILLIAGLCCEAGALLLSLFMDDQNLKTLDESRDYGGVVIGKTGGLEAIKERVRGANVDTSAAAKEEDSSEVQ</sequence>
<feature type="transmembrane region" description="Helical" evidence="5">
    <location>
        <begin position="261"/>
        <end position="286"/>
    </location>
</feature>
<evidence type="ECO:0000259" key="6">
    <source>
        <dbReference type="PROSITE" id="PS50850"/>
    </source>
</evidence>
<feature type="transmembrane region" description="Helical" evidence="5">
    <location>
        <begin position="298"/>
        <end position="317"/>
    </location>
</feature>
<evidence type="ECO:0000256" key="4">
    <source>
        <dbReference type="ARBA" id="ARBA00023136"/>
    </source>
</evidence>
<dbReference type="OrthoDB" id="4116485at2759"/>
<keyword evidence="4 5" id="KW-0472">Membrane</keyword>
<feature type="transmembrane region" description="Helical" evidence="5">
    <location>
        <begin position="126"/>
        <end position="145"/>
    </location>
</feature>
<dbReference type="Pfam" id="PF07690">
    <property type="entry name" value="MFS_1"/>
    <property type="match status" value="1"/>
</dbReference>
<feature type="transmembrane region" description="Helical" evidence="5">
    <location>
        <begin position="541"/>
        <end position="560"/>
    </location>
</feature>
<evidence type="ECO:0000256" key="3">
    <source>
        <dbReference type="ARBA" id="ARBA00022989"/>
    </source>
</evidence>
<feature type="transmembrane region" description="Helical" evidence="5">
    <location>
        <begin position="151"/>
        <end position="174"/>
    </location>
</feature>
<dbReference type="EMBL" id="AMGY01000002">
    <property type="protein sequence ID" value="EXJ89926.1"/>
    <property type="molecule type" value="Genomic_DNA"/>
</dbReference>
<dbReference type="eggNOG" id="KOG0254">
    <property type="taxonomic scope" value="Eukaryota"/>
</dbReference>
<comment type="subcellular location">
    <subcellularLocation>
        <location evidence="1">Membrane</location>
        <topology evidence="1">Multi-pass membrane protein</topology>
    </subcellularLocation>
</comment>
<dbReference type="InterPro" id="IPR036259">
    <property type="entry name" value="MFS_trans_sf"/>
</dbReference>
<dbReference type="GeneID" id="19167123"/>
<feature type="transmembrane region" description="Helical" evidence="5">
    <location>
        <begin position="97"/>
        <end position="114"/>
    </location>
</feature>
<evidence type="ECO:0000313" key="8">
    <source>
        <dbReference type="Proteomes" id="UP000019478"/>
    </source>
</evidence>
<dbReference type="Gene3D" id="1.20.1250.20">
    <property type="entry name" value="MFS general substrate transporter like domains"/>
    <property type="match status" value="2"/>
</dbReference>
<comment type="caution">
    <text evidence="7">The sequence shown here is derived from an EMBL/GenBank/DDBJ whole genome shotgun (WGS) entry which is preliminary data.</text>
</comment>
<name>W9YL24_9EURO</name>
<keyword evidence="2 5" id="KW-0812">Transmembrane</keyword>
<dbReference type="InterPro" id="IPR011701">
    <property type="entry name" value="MFS"/>
</dbReference>
<dbReference type="PANTHER" id="PTHR23501">
    <property type="entry name" value="MAJOR FACILITATOR SUPERFAMILY"/>
    <property type="match status" value="1"/>
</dbReference>
<dbReference type="InterPro" id="IPR020846">
    <property type="entry name" value="MFS_dom"/>
</dbReference>
<dbReference type="PANTHER" id="PTHR23501:SF87">
    <property type="entry name" value="SIDEROPHORE IRON TRANSPORTER 2"/>
    <property type="match status" value="1"/>
</dbReference>
<keyword evidence="3 5" id="KW-1133">Transmembrane helix</keyword>
<reference evidence="7 8" key="1">
    <citation type="submission" date="2013-03" db="EMBL/GenBank/DDBJ databases">
        <title>The Genome Sequence of Capronia epimyces CBS 606.96.</title>
        <authorList>
            <consortium name="The Broad Institute Genomics Platform"/>
            <person name="Cuomo C."/>
            <person name="de Hoog S."/>
            <person name="Gorbushina A."/>
            <person name="Walker B."/>
            <person name="Young S.K."/>
            <person name="Zeng Q."/>
            <person name="Gargeya S."/>
            <person name="Fitzgerald M."/>
            <person name="Haas B."/>
            <person name="Abouelleil A."/>
            <person name="Allen A.W."/>
            <person name="Alvarado L."/>
            <person name="Arachchi H.M."/>
            <person name="Berlin A.M."/>
            <person name="Chapman S.B."/>
            <person name="Gainer-Dewar J."/>
            <person name="Goldberg J."/>
            <person name="Griggs A."/>
            <person name="Gujja S."/>
            <person name="Hansen M."/>
            <person name="Howarth C."/>
            <person name="Imamovic A."/>
            <person name="Ireland A."/>
            <person name="Larimer J."/>
            <person name="McCowan C."/>
            <person name="Murphy C."/>
            <person name="Pearson M."/>
            <person name="Poon T.W."/>
            <person name="Priest M."/>
            <person name="Roberts A."/>
            <person name="Saif S."/>
            <person name="Shea T."/>
            <person name="Sisk P."/>
            <person name="Sykes S."/>
            <person name="Wortman J."/>
            <person name="Nusbaum C."/>
            <person name="Birren B."/>
        </authorList>
    </citation>
    <scope>NUCLEOTIDE SEQUENCE [LARGE SCALE GENOMIC DNA]</scope>
    <source>
        <strain evidence="7 8">CBS 606.96</strain>
    </source>
</reference>
<dbReference type="Proteomes" id="UP000019478">
    <property type="component" value="Unassembled WGS sequence"/>
</dbReference>
<dbReference type="RefSeq" id="XP_007731323.1">
    <property type="nucleotide sequence ID" value="XM_007733133.1"/>
</dbReference>
<evidence type="ECO:0000313" key="7">
    <source>
        <dbReference type="EMBL" id="EXJ89926.1"/>
    </source>
</evidence>
<evidence type="ECO:0000256" key="2">
    <source>
        <dbReference type="ARBA" id="ARBA00022692"/>
    </source>
</evidence>
<feature type="transmembrane region" description="Helical" evidence="5">
    <location>
        <begin position="218"/>
        <end position="240"/>
    </location>
</feature>
<feature type="transmembrane region" description="Helical" evidence="5">
    <location>
        <begin position="186"/>
        <end position="212"/>
    </location>
</feature>
<dbReference type="HOGENOM" id="CLU_012970_2_0_1"/>
<proteinExistence type="predicted"/>
<dbReference type="GO" id="GO:0015343">
    <property type="term" value="F:siderophore-iron transmembrane transporter activity"/>
    <property type="evidence" value="ECO:0007669"/>
    <property type="project" value="TreeGrafter"/>
</dbReference>
<dbReference type="SUPFAM" id="SSF103473">
    <property type="entry name" value="MFS general substrate transporter"/>
    <property type="match status" value="1"/>
</dbReference>
<dbReference type="GO" id="GO:0005886">
    <property type="term" value="C:plasma membrane"/>
    <property type="evidence" value="ECO:0007669"/>
    <property type="project" value="TreeGrafter"/>
</dbReference>
<evidence type="ECO:0000256" key="5">
    <source>
        <dbReference type="SAM" id="Phobius"/>
    </source>
</evidence>
<dbReference type="PROSITE" id="PS50850">
    <property type="entry name" value="MFS"/>
    <property type="match status" value="1"/>
</dbReference>
<keyword evidence="8" id="KW-1185">Reference proteome</keyword>
<feature type="transmembrane region" description="Helical" evidence="5">
    <location>
        <begin position="403"/>
        <end position="422"/>
    </location>
</feature>
<feature type="domain" description="Major facilitator superfamily (MFS) profile" evidence="6">
    <location>
        <begin position="65"/>
        <end position="564"/>
    </location>
</feature>
<feature type="transmembrane region" description="Helical" evidence="5">
    <location>
        <begin position="337"/>
        <end position="364"/>
    </location>
</feature>